<keyword evidence="2" id="KW-0378">Hydrolase</keyword>
<feature type="domain" description="DUF559" evidence="1">
    <location>
        <begin position="131"/>
        <end position="207"/>
    </location>
</feature>
<dbReference type="STRING" id="1120996.SAMN02746066_04093"/>
<dbReference type="Gene3D" id="3.40.960.10">
    <property type="entry name" value="VSR Endonuclease"/>
    <property type="match status" value="1"/>
</dbReference>
<protein>
    <submittedName>
        <fullName evidence="2">Very-short-patch-repair endonuclease</fullName>
    </submittedName>
</protein>
<organism evidence="2 3">
    <name type="scientific">Anaerosporobacter mobilis DSM 15930</name>
    <dbReference type="NCBI Taxonomy" id="1120996"/>
    <lineage>
        <taxon>Bacteria</taxon>
        <taxon>Bacillati</taxon>
        <taxon>Bacillota</taxon>
        <taxon>Clostridia</taxon>
        <taxon>Lachnospirales</taxon>
        <taxon>Lachnospiraceae</taxon>
        <taxon>Anaerosporobacter</taxon>
    </lineage>
</organism>
<sequence>MYEVRTERGITYYTCKKCGRERGLHRKIAKYLAEGYLCENCKEKEKYLERKRKEASPKINVDEKQSELYGDLYEQTLKEARFERAVSRIEKQVKSIDKYKKSINTVHKLLHRPQWFSSTEEIMMAIQLLKDGYKIIHQQKIGTYRIDFVIPDKKVILEVDGSIYHTNKEAEAKRDFFIRKKLGFNWKILHVSTDQINNKLTSIKQVIEESSKLFA</sequence>
<keyword evidence="3" id="KW-1185">Reference proteome</keyword>
<dbReference type="InterPro" id="IPR007569">
    <property type="entry name" value="DUF559"/>
</dbReference>
<dbReference type="GO" id="GO:0004519">
    <property type="term" value="F:endonuclease activity"/>
    <property type="evidence" value="ECO:0007669"/>
    <property type="project" value="UniProtKB-KW"/>
</dbReference>
<reference evidence="2 3" key="1">
    <citation type="submission" date="2016-11" db="EMBL/GenBank/DDBJ databases">
        <authorList>
            <person name="Jaros S."/>
            <person name="Januszkiewicz K."/>
            <person name="Wedrychowicz H."/>
        </authorList>
    </citation>
    <scope>NUCLEOTIDE SEQUENCE [LARGE SCALE GENOMIC DNA]</scope>
    <source>
        <strain evidence="2 3">DSM 15930</strain>
    </source>
</reference>
<gene>
    <name evidence="2" type="ORF">SAMN02746066_04093</name>
</gene>
<evidence type="ECO:0000259" key="1">
    <source>
        <dbReference type="Pfam" id="PF04480"/>
    </source>
</evidence>
<dbReference type="OrthoDB" id="9798754at2"/>
<keyword evidence="2" id="KW-0255">Endonuclease</keyword>
<dbReference type="Pfam" id="PF04480">
    <property type="entry name" value="DUF559"/>
    <property type="match status" value="1"/>
</dbReference>
<dbReference type="SUPFAM" id="SSF52980">
    <property type="entry name" value="Restriction endonuclease-like"/>
    <property type="match status" value="1"/>
</dbReference>
<evidence type="ECO:0000313" key="2">
    <source>
        <dbReference type="EMBL" id="SHM95773.1"/>
    </source>
</evidence>
<dbReference type="InterPro" id="IPR011335">
    <property type="entry name" value="Restrct_endonuc-II-like"/>
</dbReference>
<accession>A0A1M7MX83</accession>
<keyword evidence="2" id="KW-0540">Nuclease</keyword>
<dbReference type="Proteomes" id="UP000184038">
    <property type="component" value="Unassembled WGS sequence"/>
</dbReference>
<dbReference type="RefSeq" id="WP_084139397.1">
    <property type="nucleotide sequence ID" value="NZ_FRCP01000023.1"/>
</dbReference>
<name>A0A1M7MX83_9FIRM</name>
<dbReference type="AlphaFoldDB" id="A0A1M7MX83"/>
<proteinExistence type="predicted"/>
<dbReference type="EMBL" id="FRCP01000023">
    <property type="protein sequence ID" value="SHM95773.1"/>
    <property type="molecule type" value="Genomic_DNA"/>
</dbReference>
<evidence type="ECO:0000313" key="3">
    <source>
        <dbReference type="Proteomes" id="UP000184038"/>
    </source>
</evidence>